<proteinExistence type="predicted"/>
<organism evidence="8 9">
    <name type="scientific">Sporothrix eucalyptigena</name>
    <dbReference type="NCBI Taxonomy" id="1812306"/>
    <lineage>
        <taxon>Eukaryota</taxon>
        <taxon>Fungi</taxon>
        <taxon>Dikarya</taxon>
        <taxon>Ascomycota</taxon>
        <taxon>Pezizomycotina</taxon>
        <taxon>Sordariomycetes</taxon>
        <taxon>Sordariomycetidae</taxon>
        <taxon>Ophiostomatales</taxon>
        <taxon>Ophiostomataceae</taxon>
        <taxon>Sporothrix</taxon>
    </lineage>
</organism>
<evidence type="ECO:0000313" key="8">
    <source>
        <dbReference type="EMBL" id="CAK7233170.1"/>
    </source>
</evidence>
<dbReference type="EMBL" id="CAWUHD010000119">
    <property type="protein sequence ID" value="CAK7233170.1"/>
    <property type="molecule type" value="Genomic_DNA"/>
</dbReference>
<dbReference type="PROSITE" id="PS50850">
    <property type="entry name" value="MFS"/>
    <property type="match status" value="1"/>
</dbReference>
<feature type="transmembrane region" description="Helical" evidence="6">
    <location>
        <begin position="335"/>
        <end position="359"/>
    </location>
</feature>
<dbReference type="SUPFAM" id="SSF103473">
    <property type="entry name" value="MFS general substrate transporter"/>
    <property type="match status" value="1"/>
</dbReference>
<evidence type="ECO:0000256" key="6">
    <source>
        <dbReference type="SAM" id="Phobius"/>
    </source>
</evidence>
<accession>A0ABP0CM89</accession>
<gene>
    <name evidence="8" type="ORF">SEUCBS140593_008513</name>
</gene>
<dbReference type="Gene3D" id="1.20.1250.20">
    <property type="entry name" value="MFS general substrate transporter like domains"/>
    <property type="match status" value="1"/>
</dbReference>
<feature type="domain" description="Major facilitator superfamily (MFS) profile" evidence="7">
    <location>
        <begin position="77"/>
        <end position="539"/>
    </location>
</feature>
<evidence type="ECO:0000256" key="4">
    <source>
        <dbReference type="ARBA" id="ARBA00023136"/>
    </source>
</evidence>
<dbReference type="Pfam" id="PF07690">
    <property type="entry name" value="MFS_1"/>
    <property type="match status" value="1"/>
</dbReference>
<reference evidence="8 9" key="1">
    <citation type="submission" date="2024-01" db="EMBL/GenBank/DDBJ databases">
        <authorList>
            <person name="Allen C."/>
            <person name="Tagirdzhanova G."/>
        </authorList>
    </citation>
    <scope>NUCLEOTIDE SEQUENCE [LARGE SCALE GENOMIC DNA]</scope>
</reference>
<dbReference type="InterPro" id="IPR036259">
    <property type="entry name" value="MFS_trans_sf"/>
</dbReference>
<dbReference type="PANTHER" id="PTHR23502:SF164">
    <property type="entry name" value="MAJOR FACILITATOR SUPERFAMILY (MFS) PROFILE DOMAIN-CONTAINING PROTEIN"/>
    <property type="match status" value="1"/>
</dbReference>
<feature type="transmembrane region" description="Helical" evidence="6">
    <location>
        <begin position="452"/>
        <end position="474"/>
    </location>
</feature>
<feature type="transmembrane region" description="Helical" evidence="6">
    <location>
        <begin position="486"/>
        <end position="510"/>
    </location>
</feature>
<feature type="compositionally biased region" description="Basic and acidic residues" evidence="5">
    <location>
        <begin position="10"/>
        <end position="26"/>
    </location>
</feature>
<feature type="transmembrane region" description="Helical" evidence="6">
    <location>
        <begin position="379"/>
        <end position="399"/>
    </location>
</feature>
<keyword evidence="3 6" id="KW-1133">Transmembrane helix</keyword>
<comment type="subcellular location">
    <subcellularLocation>
        <location evidence="1">Membrane</location>
        <topology evidence="1">Multi-pass membrane protein</topology>
    </subcellularLocation>
</comment>
<keyword evidence="9" id="KW-1185">Reference proteome</keyword>
<feature type="transmembrane region" description="Helical" evidence="6">
    <location>
        <begin position="516"/>
        <end position="537"/>
    </location>
</feature>
<evidence type="ECO:0000313" key="9">
    <source>
        <dbReference type="Proteomes" id="UP001642482"/>
    </source>
</evidence>
<protein>
    <recommendedName>
        <fullName evidence="7">Major facilitator superfamily (MFS) profile domain-containing protein</fullName>
    </recommendedName>
</protein>
<dbReference type="PANTHER" id="PTHR23502">
    <property type="entry name" value="MAJOR FACILITATOR SUPERFAMILY"/>
    <property type="match status" value="1"/>
</dbReference>
<sequence length="548" mass="60332">MAVIPPPHISAHDKELHTKTDNANHTEKRSFDHVERVQGTIRLYDGLGNVRKIPVPTTSPNDPLNFPSWKRVMILVTLVVYGIAGFGLAQSAALFFNDLIPEYLEQTRGQFNPAKIANLASYPSLCMGIGNFLSVPLSMLVGRRPVFLFNNCLMIASCVWAAESQSYESHLASRCVQGLTCGISDCLLPLIVLDITFLHRRGLWMSIYWACTAAGSTLLLVAVPFVVQGAYNNWRFNYWFWTAFASFSLVFSLVFLPETLYARPPAMTDGLLVVTDEYGNVTFFDGDDADIRDNVVVAGDDQTRSAVYNQLVRVHVQPRGFKHFLKAYLELAKALVIPSIFWVLLLNACFFGGLVSQSLTYAQVLAAPPWLFGNAEVGTAQVGSAIGALVALVVIGLTVDPVSQFLTRKNKGMREPEHLLPTFFLPVLFSFLGLLVYGIVAGNPAHYKWISLHISFALYYCGFVSGSAVTGVWVGEVMPHTAGAALVLVCGGRNVLSFAISNEFPAWIAATNFQTAYITLGGITLAIAAFAIPLYFVNKTFRRYYSKF</sequence>
<feature type="transmembrane region" description="Helical" evidence="6">
    <location>
        <begin position="207"/>
        <end position="226"/>
    </location>
</feature>
<keyword evidence="2 6" id="KW-0812">Transmembrane</keyword>
<feature type="region of interest" description="Disordered" evidence="5">
    <location>
        <begin position="1"/>
        <end position="26"/>
    </location>
</feature>
<feature type="transmembrane region" description="Helical" evidence="6">
    <location>
        <begin position="238"/>
        <end position="256"/>
    </location>
</feature>
<feature type="transmembrane region" description="Helical" evidence="6">
    <location>
        <begin position="72"/>
        <end position="96"/>
    </location>
</feature>
<dbReference type="Proteomes" id="UP001642482">
    <property type="component" value="Unassembled WGS sequence"/>
</dbReference>
<keyword evidence="4 6" id="KW-0472">Membrane</keyword>
<evidence type="ECO:0000256" key="5">
    <source>
        <dbReference type="SAM" id="MobiDB-lite"/>
    </source>
</evidence>
<feature type="transmembrane region" description="Helical" evidence="6">
    <location>
        <begin position="419"/>
        <end position="440"/>
    </location>
</feature>
<evidence type="ECO:0000259" key="7">
    <source>
        <dbReference type="PROSITE" id="PS50850"/>
    </source>
</evidence>
<dbReference type="InterPro" id="IPR020846">
    <property type="entry name" value="MFS_dom"/>
</dbReference>
<dbReference type="InterPro" id="IPR011701">
    <property type="entry name" value="MFS"/>
</dbReference>
<feature type="transmembrane region" description="Helical" evidence="6">
    <location>
        <begin position="116"/>
        <end position="134"/>
    </location>
</feature>
<evidence type="ECO:0000256" key="2">
    <source>
        <dbReference type="ARBA" id="ARBA00022692"/>
    </source>
</evidence>
<comment type="caution">
    <text evidence="8">The sequence shown here is derived from an EMBL/GenBank/DDBJ whole genome shotgun (WGS) entry which is preliminary data.</text>
</comment>
<evidence type="ECO:0000256" key="1">
    <source>
        <dbReference type="ARBA" id="ARBA00004141"/>
    </source>
</evidence>
<evidence type="ECO:0000256" key="3">
    <source>
        <dbReference type="ARBA" id="ARBA00022989"/>
    </source>
</evidence>
<name>A0ABP0CM89_9PEZI</name>